<dbReference type="EMBL" id="BIFQ01000002">
    <property type="protein sequence ID" value="GCE08747.1"/>
    <property type="molecule type" value="Genomic_DNA"/>
</dbReference>
<evidence type="ECO:0000256" key="4">
    <source>
        <dbReference type="ARBA" id="ARBA00022729"/>
    </source>
</evidence>
<dbReference type="GO" id="GO:0030313">
    <property type="term" value="C:cell envelope"/>
    <property type="evidence" value="ECO:0007669"/>
    <property type="project" value="UniProtKB-SubCell"/>
</dbReference>
<dbReference type="CDD" id="cd08504">
    <property type="entry name" value="PBP2_OppA"/>
    <property type="match status" value="1"/>
</dbReference>
<feature type="chain" id="PRO_5019173123" evidence="5">
    <location>
        <begin position="25"/>
        <end position="587"/>
    </location>
</feature>
<dbReference type="RefSeq" id="WP_126601245.1">
    <property type="nucleotide sequence ID" value="NZ_BIFQ01000002.1"/>
</dbReference>
<dbReference type="InterPro" id="IPR039424">
    <property type="entry name" value="SBP_5"/>
</dbReference>
<dbReference type="SUPFAM" id="SSF53850">
    <property type="entry name" value="Periplasmic binding protein-like II"/>
    <property type="match status" value="1"/>
</dbReference>
<dbReference type="GO" id="GO:0015833">
    <property type="term" value="P:peptide transport"/>
    <property type="evidence" value="ECO:0007669"/>
    <property type="project" value="TreeGrafter"/>
</dbReference>
<gene>
    <name evidence="7" type="ORF">KDAU_60760</name>
</gene>
<dbReference type="Gene3D" id="3.90.76.10">
    <property type="entry name" value="Dipeptide-binding Protein, Domain 1"/>
    <property type="match status" value="1"/>
</dbReference>
<evidence type="ECO:0000313" key="7">
    <source>
        <dbReference type="EMBL" id="GCE08747.1"/>
    </source>
</evidence>
<name>A0A401ZPF0_9CHLR</name>
<reference evidence="8" key="1">
    <citation type="submission" date="2018-12" db="EMBL/GenBank/DDBJ databases">
        <title>Tengunoibacter tsumagoiensis gen. nov., sp. nov., Dictyobacter kobayashii sp. nov., D. alpinus sp. nov., and D. joshuensis sp. nov. and description of Dictyobacteraceae fam. nov. within the order Ktedonobacterales isolated from Tengu-no-mugimeshi.</title>
        <authorList>
            <person name="Wang C.M."/>
            <person name="Zheng Y."/>
            <person name="Sakai Y."/>
            <person name="Toyoda A."/>
            <person name="Minakuchi Y."/>
            <person name="Abe K."/>
            <person name="Yokota A."/>
            <person name="Yabe S."/>
        </authorList>
    </citation>
    <scope>NUCLEOTIDE SEQUENCE [LARGE SCALE GENOMIC DNA]</scope>
    <source>
        <strain evidence="8">S-27</strain>
    </source>
</reference>
<dbReference type="GO" id="GO:0043190">
    <property type="term" value="C:ATP-binding cassette (ABC) transporter complex"/>
    <property type="evidence" value="ECO:0007669"/>
    <property type="project" value="InterPro"/>
</dbReference>
<organism evidence="7 8">
    <name type="scientific">Dictyobacter aurantiacus</name>
    <dbReference type="NCBI Taxonomy" id="1936993"/>
    <lineage>
        <taxon>Bacteria</taxon>
        <taxon>Bacillati</taxon>
        <taxon>Chloroflexota</taxon>
        <taxon>Ktedonobacteria</taxon>
        <taxon>Ktedonobacterales</taxon>
        <taxon>Dictyobacteraceae</taxon>
        <taxon>Dictyobacter</taxon>
    </lineage>
</organism>
<evidence type="ECO:0000256" key="3">
    <source>
        <dbReference type="ARBA" id="ARBA00022448"/>
    </source>
</evidence>
<sequence length="587" mass="64216">MKSHALSSRRLIPALLCIMAVLFAACGGTTPATTNSNTNSSKASDDKQILIQPITGRADLKTFDPALAGDIPSINAISNVFTGLVSLNDKLEVQKQLAQSYENSADGLTWTFKLKPNLKFSDGTPLTSKDVAYSIDRALDPQVGSGVASTYLGLLKDSDKRSAGKINTLINDSILTPDNQTVILKTSQKAAYFLEALTYNTSFVVERKLIDKYGKSWTDHLDEGGGAGPWKVQKFDHGKQIVFVPNTYYYGAMPKLKKIVEPFYKDSQAAYQAYQNGQLDATGVPSSLVSTAKALPDNQYHQVPILAIDFIAMNYLTKPFDNIKIRQAFALALDKYALAHNVEKDANVATNHIVPQGMPGYNENLTGPQGVKDTKGDATKAKQLFEEGMKEAGYTRANFPPVVFTVATEGSSDTANLFSAMQQMWKNALGIDVKVRDTDFNTLLDEANSAANNPKGIQMWYADWYADYPDPQDWLTLLFGNGASKNGMNYGQNKQPYASEQQANQALMVKADANTNSTERMQQYNTVEQALINDVAWIPTAQEISTSVRKPCVVGVVDNAQGLTPPDDWGSIYINNNSTCANTSQYK</sequence>
<dbReference type="Gene3D" id="3.10.105.10">
    <property type="entry name" value="Dipeptide-binding Protein, Domain 3"/>
    <property type="match status" value="1"/>
</dbReference>
<dbReference type="AlphaFoldDB" id="A0A401ZPF0"/>
<evidence type="ECO:0000313" key="8">
    <source>
        <dbReference type="Proteomes" id="UP000287224"/>
    </source>
</evidence>
<dbReference type="PROSITE" id="PS51257">
    <property type="entry name" value="PROKAR_LIPOPROTEIN"/>
    <property type="match status" value="1"/>
</dbReference>
<evidence type="ECO:0000256" key="1">
    <source>
        <dbReference type="ARBA" id="ARBA00004196"/>
    </source>
</evidence>
<dbReference type="InterPro" id="IPR000914">
    <property type="entry name" value="SBP_5_dom"/>
</dbReference>
<dbReference type="PANTHER" id="PTHR30290:SF10">
    <property type="entry name" value="PERIPLASMIC OLIGOPEPTIDE-BINDING PROTEIN-RELATED"/>
    <property type="match status" value="1"/>
</dbReference>
<dbReference type="OrthoDB" id="137511at2"/>
<keyword evidence="8" id="KW-1185">Reference proteome</keyword>
<dbReference type="Proteomes" id="UP000287224">
    <property type="component" value="Unassembled WGS sequence"/>
</dbReference>
<evidence type="ECO:0000256" key="2">
    <source>
        <dbReference type="ARBA" id="ARBA00005695"/>
    </source>
</evidence>
<dbReference type="Pfam" id="PF00496">
    <property type="entry name" value="SBP_bac_5"/>
    <property type="match status" value="1"/>
</dbReference>
<dbReference type="InterPro" id="IPR030678">
    <property type="entry name" value="Peptide/Ni-bd"/>
</dbReference>
<dbReference type="PIRSF" id="PIRSF002741">
    <property type="entry name" value="MppA"/>
    <property type="match status" value="1"/>
</dbReference>
<dbReference type="PANTHER" id="PTHR30290">
    <property type="entry name" value="PERIPLASMIC BINDING COMPONENT OF ABC TRANSPORTER"/>
    <property type="match status" value="1"/>
</dbReference>
<dbReference type="GO" id="GO:0042597">
    <property type="term" value="C:periplasmic space"/>
    <property type="evidence" value="ECO:0007669"/>
    <property type="project" value="UniProtKB-ARBA"/>
</dbReference>
<comment type="subcellular location">
    <subcellularLocation>
        <location evidence="1">Cell envelope</location>
    </subcellularLocation>
</comment>
<comment type="similarity">
    <text evidence="2">Belongs to the bacterial solute-binding protein 5 family.</text>
</comment>
<dbReference type="Gene3D" id="3.40.190.10">
    <property type="entry name" value="Periplasmic binding protein-like II"/>
    <property type="match status" value="1"/>
</dbReference>
<feature type="signal peptide" evidence="5">
    <location>
        <begin position="1"/>
        <end position="24"/>
    </location>
</feature>
<evidence type="ECO:0000256" key="5">
    <source>
        <dbReference type="SAM" id="SignalP"/>
    </source>
</evidence>
<proteinExistence type="inferred from homology"/>
<accession>A0A401ZPF0</accession>
<evidence type="ECO:0000259" key="6">
    <source>
        <dbReference type="Pfam" id="PF00496"/>
    </source>
</evidence>
<dbReference type="GO" id="GO:1904680">
    <property type="term" value="F:peptide transmembrane transporter activity"/>
    <property type="evidence" value="ECO:0007669"/>
    <property type="project" value="TreeGrafter"/>
</dbReference>
<comment type="caution">
    <text evidence="7">The sequence shown here is derived from an EMBL/GenBank/DDBJ whole genome shotgun (WGS) entry which is preliminary data.</text>
</comment>
<protein>
    <submittedName>
        <fullName evidence="7">ABC transporter substrate-binding protein</fullName>
    </submittedName>
</protein>
<keyword evidence="3" id="KW-0813">Transport</keyword>
<keyword evidence="4 5" id="KW-0732">Signal</keyword>
<feature type="domain" description="Solute-binding protein family 5" evidence="6">
    <location>
        <begin position="92"/>
        <end position="485"/>
    </location>
</feature>